<keyword evidence="7 9" id="KW-0472">Membrane</keyword>
<reference evidence="11" key="1">
    <citation type="submission" date="2015-09" db="EMBL/GenBank/DDBJ databases">
        <authorList>
            <consortium name="Pathogen Informatics"/>
        </authorList>
    </citation>
    <scope>NUCLEOTIDE SEQUENCE [LARGE SCALE GENOMIC DNA]</scope>
    <source>
        <strain evidence="11">Lake Konstanz</strain>
    </source>
</reference>
<evidence type="ECO:0000256" key="9">
    <source>
        <dbReference type="RuleBase" id="RU365067"/>
    </source>
</evidence>
<evidence type="ECO:0000313" key="11">
    <source>
        <dbReference type="Proteomes" id="UP000051952"/>
    </source>
</evidence>
<comment type="subcellular location">
    <subcellularLocation>
        <location evidence="1 9">Endoplasmic reticulum membrane</location>
        <topology evidence="1 9">Multi-pass membrane protein</topology>
    </subcellularLocation>
</comment>
<feature type="transmembrane region" description="Helical" evidence="9">
    <location>
        <begin position="570"/>
        <end position="590"/>
    </location>
</feature>
<feature type="transmembrane region" description="Helical" evidence="9">
    <location>
        <begin position="462"/>
        <end position="481"/>
    </location>
</feature>
<dbReference type="PANTHER" id="PTHR13117:SF5">
    <property type="entry name" value="PROTEIN RFT1 HOMOLOG"/>
    <property type="match status" value="1"/>
</dbReference>
<feature type="transmembrane region" description="Helical" evidence="9">
    <location>
        <begin position="386"/>
        <end position="409"/>
    </location>
</feature>
<evidence type="ECO:0000256" key="7">
    <source>
        <dbReference type="ARBA" id="ARBA00023136"/>
    </source>
</evidence>
<dbReference type="VEuPathDB" id="TriTrypDB:BSAL_04295"/>
<comment type="pathway">
    <text evidence="2">Protein modification; protein glycosylation.</text>
</comment>
<dbReference type="PANTHER" id="PTHR13117">
    <property type="entry name" value="ENDOPLASMIC RETICULUM MULTISPAN TRANSMEMBRANE PROTEIN-RELATED"/>
    <property type="match status" value="1"/>
</dbReference>
<keyword evidence="4 9" id="KW-0812">Transmembrane</keyword>
<evidence type="ECO:0000256" key="2">
    <source>
        <dbReference type="ARBA" id="ARBA00004922"/>
    </source>
</evidence>
<dbReference type="InterPro" id="IPR007594">
    <property type="entry name" value="RFT1"/>
</dbReference>
<dbReference type="AlphaFoldDB" id="A0A0S4IUH1"/>
<proteinExistence type="inferred from homology"/>
<comment type="similarity">
    <text evidence="3 9">Belongs to the RFT1 family.</text>
</comment>
<dbReference type="Proteomes" id="UP000051952">
    <property type="component" value="Unassembled WGS sequence"/>
</dbReference>
<evidence type="ECO:0000256" key="3">
    <source>
        <dbReference type="ARBA" id="ARBA00010288"/>
    </source>
</evidence>
<feature type="transmembrane region" description="Helical" evidence="9">
    <location>
        <begin position="536"/>
        <end position="558"/>
    </location>
</feature>
<dbReference type="OrthoDB" id="9979195at2759"/>
<evidence type="ECO:0000256" key="5">
    <source>
        <dbReference type="ARBA" id="ARBA00022824"/>
    </source>
</evidence>
<feature type="transmembrane region" description="Helical" evidence="9">
    <location>
        <begin position="92"/>
        <end position="112"/>
    </location>
</feature>
<comment type="function">
    <text evidence="8 9">Intramembrane glycolipid transporter that operates in the biosynthetic pathway of dolichol-linked oligosaccharides, the glycan precursors employed in protein asparagine (N)-glycosylation. The sequential addition of sugars to dolichol pyrophosphate produces dolichol-linked oligosaccharides containing fourteen sugars, including two GlcNAcs, nine mannoses and three glucoses. Once assembled, the oligosaccharide is transferred from the lipid to nascent proteins by oligosaccharyltransferases. The assembly of dolichol-linked oligosaccharides begins on the cytosolic side of the endoplasmic reticulum membrane and finishes in its lumen. RFT1 could mediate the translocation of the cytosolically oriented intermediate DolPP-GlcNAc2Man5, produced by ALG11, into the ER lumen where dolichol-linked oligosaccharides assembly continues. However, the intramembrane lipid transporter activity could not be confirmed in vitro.</text>
</comment>
<gene>
    <name evidence="10" type="ORF">BSAL_04295</name>
</gene>
<dbReference type="GO" id="GO:0006488">
    <property type="term" value="P:dolichol-linked oligosaccharide biosynthetic process"/>
    <property type="evidence" value="ECO:0007669"/>
    <property type="project" value="InterPro"/>
</dbReference>
<feature type="transmembrane region" description="Helical" evidence="9">
    <location>
        <begin position="210"/>
        <end position="228"/>
    </location>
</feature>
<feature type="transmembrane region" description="Helical" evidence="9">
    <location>
        <begin position="487"/>
        <end position="510"/>
    </location>
</feature>
<feature type="transmembrane region" description="Helical" evidence="9">
    <location>
        <begin position="144"/>
        <end position="163"/>
    </location>
</feature>
<keyword evidence="5" id="KW-0256">Endoplasmic reticulum</keyword>
<evidence type="ECO:0000256" key="6">
    <source>
        <dbReference type="ARBA" id="ARBA00022989"/>
    </source>
</evidence>
<dbReference type="EMBL" id="CYKH01000470">
    <property type="protein sequence ID" value="CUF97873.1"/>
    <property type="molecule type" value="Genomic_DNA"/>
</dbReference>
<keyword evidence="11" id="KW-1185">Reference proteome</keyword>
<name>A0A0S4IUH1_BODSA</name>
<evidence type="ECO:0000256" key="4">
    <source>
        <dbReference type="ARBA" id="ARBA00022692"/>
    </source>
</evidence>
<accession>A0A0S4IUH1</accession>
<dbReference type="GO" id="GO:0034203">
    <property type="term" value="P:glycolipid translocation"/>
    <property type="evidence" value="ECO:0007669"/>
    <property type="project" value="TreeGrafter"/>
</dbReference>
<organism evidence="10 11">
    <name type="scientific">Bodo saltans</name>
    <name type="common">Flagellated protozoan</name>
    <dbReference type="NCBI Taxonomy" id="75058"/>
    <lineage>
        <taxon>Eukaryota</taxon>
        <taxon>Discoba</taxon>
        <taxon>Euglenozoa</taxon>
        <taxon>Kinetoplastea</taxon>
        <taxon>Metakinetoplastina</taxon>
        <taxon>Eubodonida</taxon>
        <taxon>Bodonidae</taxon>
        <taxon>Bodo</taxon>
    </lineage>
</organism>
<feature type="transmembrane region" description="Helical" evidence="9">
    <location>
        <begin position="429"/>
        <end position="450"/>
    </location>
</feature>
<protein>
    <recommendedName>
        <fullName evidence="9">Protein RFT1 homolog</fullName>
    </recommendedName>
</protein>
<dbReference type="GO" id="GO:0005789">
    <property type="term" value="C:endoplasmic reticulum membrane"/>
    <property type="evidence" value="ECO:0007669"/>
    <property type="project" value="UniProtKB-SubCell"/>
</dbReference>
<feature type="transmembrane region" description="Helical" evidence="9">
    <location>
        <begin position="184"/>
        <end position="204"/>
    </location>
</feature>
<feature type="transmembrane region" description="Helical" evidence="9">
    <location>
        <begin position="18"/>
        <end position="40"/>
    </location>
</feature>
<dbReference type="Pfam" id="PF04506">
    <property type="entry name" value="Rft-1"/>
    <property type="match status" value="1"/>
</dbReference>
<keyword evidence="6 9" id="KW-1133">Transmembrane helix</keyword>
<dbReference type="OMA" id="INEGCAW"/>
<evidence type="ECO:0000256" key="1">
    <source>
        <dbReference type="ARBA" id="ARBA00004477"/>
    </source>
</evidence>
<evidence type="ECO:0000256" key="8">
    <source>
        <dbReference type="ARBA" id="ARBA00045912"/>
    </source>
</evidence>
<evidence type="ECO:0000313" key="10">
    <source>
        <dbReference type="EMBL" id="CUF97873.1"/>
    </source>
</evidence>
<sequence>MATGGDSTTFFQRLAGTLLWSLLLKVFTFTLTTVFTRLVAPDVRGVTFYLDLYVDFLGFLAKEAVRNAVLRSTMRTADLGSQPNRRRCLMDVIFLFNSAMWSVVCAAVMLAINEGCAWLVGTERYLLPSLLGVLSRLETPMKRSSVALTVIFFVLGLLFQAAAEPKVCLLQSLMQYRTRVSAESTALSCRLMLLLAAAVGAPSILQSRPLLVASAAHFVYGAAYFAVFERSWSTAARRAKTSPSGTDNNDDALVRVLTALHLEGELEGRMGGLSFVTLPLMIQQARRLGATWWQFFSESAMRVLLTEGEKFALAALGTLTEQGIFDAVTNLGGIVARLVFRLWEETCFARWSSMMSGSGDGGDNNKKEGSVSSSSRLKRWETCYTLLESMLGVAIQVSMAFAVFGPPLSQPLLKLLYSDRWGSSESAAVLTRLCLALPLMALNGLLEAFVRGTSSTNGLRRAKFAMFVTSGMYVGSCFALLSATDRGVVGLMEALMIATAVRLLCSSWLIQREHHDLRTAENIPAAGSWNPTLRAFVWLPPLFWGGIVALAAVSWSVLEFHLVKVSLVPIMLVAKLLGLLVVYACVAVIFDGPSRLLSNAARRLFRLRR</sequence>